<dbReference type="AlphaFoldDB" id="A0A9P9G5B8"/>
<accession>A0A9P9G5B8</accession>
<keyword evidence="2" id="KW-1185">Reference proteome</keyword>
<sequence length="497" mass="56216">MIANAASSRSDRAVIGLHSIVPRDDAKVLNLLSRVQDIDKFRRAWGESDRPNILSLLREFSNRKASDEPDKIYALLSLCDYNTAIWPDYSAEVREAYTLATIDIILHTRSLSVLAGDLGRKERQDLPSWVPDWSATFNEHDRMRARLLNYYNACGDARCSIKDSDRIERHIESEMTSLAMNLERVRDPTSLMPLYFSSALEWYKSTHPQFESVCDRLIKCCHPDGKRDTETLIDHGTMEYEPFNWEGCLKVGGKFLGKVQFTGQPLYSSSDMTMFLDAIRTWYGFIEFPRRMGQRRTNFIETILSGVMKTPTGFKRLDGGDERTINYWYQQRIEKDAPDWPLQEPAPPASEVLDALTEVMGLAVTNRALFVTDDGKMGLGPASIAKGDKIYILPGGWLPFVLRNVEPPENLDDRLYFARSKAYTVVGDCFFHGAMDGALGFSQQGSLPMDVLENVIGEEEMSLLLLSGVSYFITMGSSKEELKQACKDLGGSYVYLV</sequence>
<dbReference type="PANTHER" id="PTHR24148:SF64">
    <property type="entry name" value="HETEROKARYON INCOMPATIBILITY DOMAIN-CONTAINING PROTEIN"/>
    <property type="match status" value="1"/>
</dbReference>
<evidence type="ECO:0000313" key="2">
    <source>
        <dbReference type="Proteomes" id="UP000736672"/>
    </source>
</evidence>
<dbReference type="Proteomes" id="UP000736672">
    <property type="component" value="Unassembled WGS sequence"/>
</dbReference>
<dbReference type="OrthoDB" id="3557394at2759"/>
<dbReference type="PANTHER" id="PTHR24148">
    <property type="entry name" value="ANKYRIN REPEAT DOMAIN-CONTAINING PROTEIN 39 HOMOLOG-RELATED"/>
    <property type="match status" value="1"/>
</dbReference>
<reference evidence="1" key="1">
    <citation type="journal article" date="2021" name="Nat. Commun.">
        <title>Genetic determinants of endophytism in the Arabidopsis root mycobiome.</title>
        <authorList>
            <person name="Mesny F."/>
            <person name="Miyauchi S."/>
            <person name="Thiergart T."/>
            <person name="Pickel B."/>
            <person name="Atanasova L."/>
            <person name="Karlsson M."/>
            <person name="Huettel B."/>
            <person name="Barry K.W."/>
            <person name="Haridas S."/>
            <person name="Chen C."/>
            <person name="Bauer D."/>
            <person name="Andreopoulos W."/>
            <person name="Pangilinan J."/>
            <person name="LaButti K."/>
            <person name="Riley R."/>
            <person name="Lipzen A."/>
            <person name="Clum A."/>
            <person name="Drula E."/>
            <person name="Henrissat B."/>
            <person name="Kohler A."/>
            <person name="Grigoriev I.V."/>
            <person name="Martin F.M."/>
            <person name="Hacquard S."/>
        </authorList>
    </citation>
    <scope>NUCLEOTIDE SEQUENCE</scope>
    <source>
        <strain evidence="1">FSSC 5 MPI-SDFR-AT-0091</strain>
    </source>
</reference>
<dbReference type="Pfam" id="PF26639">
    <property type="entry name" value="Het-6_barrel"/>
    <property type="match status" value="1"/>
</dbReference>
<evidence type="ECO:0000313" key="1">
    <source>
        <dbReference type="EMBL" id="KAH7231547.1"/>
    </source>
</evidence>
<proteinExistence type="predicted"/>
<protein>
    <submittedName>
        <fullName evidence="1">Uncharacterized protein</fullName>
    </submittedName>
</protein>
<gene>
    <name evidence="1" type="ORF">B0J15DRAFT_574920</name>
</gene>
<dbReference type="EMBL" id="JAGTJS010000032">
    <property type="protein sequence ID" value="KAH7231547.1"/>
    <property type="molecule type" value="Genomic_DNA"/>
</dbReference>
<name>A0A9P9G5B8_FUSSL</name>
<dbReference type="InterPro" id="IPR052895">
    <property type="entry name" value="HetReg/Transcr_Mod"/>
</dbReference>
<organism evidence="1 2">
    <name type="scientific">Fusarium solani</name>
    <name type="common">Filamentous fungus</name>
    <dbReference type="NCBI Taxonomy" id="169388"/>
    <lineage>
        <taxon>Eukaryota</taxon>
        <taxon>Fungi</taxon>
        <taxon>Dikarya</taxon>
        <taxon>Ascomycota</taxon>
        <taxon>Pezizomycotina</taxon>
        <taxon>Sordariomycetes</taxon>
        <taxon>Hypocreomycetidae</taxon>
        <taxon>Hypocreales</taxon>
        <taxon>Nectriaceae</taxon>
        <taxon>Fusarium</taxon>
        <taxon>Fusarium solani species complex</taxon>
    </lineage>
</organism>
<comment type="caution">
    <text evidence="1">The sequence shown here is derived from an EMBL/GenBank/DDBJ whole genome shotgun (WGS) entry which is preliminary data.</text>
</comment>